<dbReference type="RefSeq" id="WP_236329961.1">
    <property type="nucleotide sequence ID" value="NZ_CAKMMG010000001.1"/>
</dbReference>
<comment type="similarity">
    <text evidence="6">Belongs to the glucose-6-phosphate dehydrogenase family.</text>
</comment>
<proteinExistence type="inferred from homology"/>
<keyword evidence="2 6" id="KW-0313">Glucose metabolism</keyword>
<feature type="active site" description="Proton acceptor" evidence="6">
    <location>
        <position position="242"/>
    </location>
</feature>
<dbReference type="PRINTS" id="PR00079">
    <property type="entry name" value="G6PDHDRGNASE"/>
</dbReference>
<feature type="binding site" evidence="6">
    <location>
        <position position="180"/>
    </location>
    <ligand>
        <name>substrate</name>
    </ligand>
</feature>
<evidence type="ECO:0000313" key="9">
    <source>
        <dbReference type="EMBL" id="CAH1191921.1"/>
    </source>
</evidence>
<dbReference type="InterPro" id="IPR022674">
    <property type="entry name" value="G6P_DH_NAD-bd"/>
</dbReference>
<evidence type="ECO:0000259" key="7">
    <source>
        <dbReference type="Pfam" id="PF00479"/>
    </source>
</evidence>
<dbReference type="SUPFAM" id="SSF55347">
    <property type="entry name" value="Glyceraldehyde-3-phosphate dehydrogenase-like, C-terminal domain"/>
    <property type="match status" value="1"/>
</dbReference>
<evidence type="ECO:0000256" key="5">
    <source>
        <dbReference type="ARBA" id="ARBA00023277"/>
    </source>
</evidence>
<accession>A0ABM9BQT9</accession>
<protein>
    <recommendedName>
        <fullName evidence="6">Glucose-6-phosphate 1-dehydrogenase</fullName>
        <shortName evidence="6">G6PD</shortName>
        <ecNumber evidence="6">1.1.1.49</ecNumber>
    </recommendedName>
</protein>
<feature type="binding site" evidence="6">
    <location>
        <position position="44"/>
    </location>
    <ligand>
        <name>NADP(+)</name>
        <dbReference type="ChEBI" id="CHEBI:58349"/>
    </ligand>
</feature>
<feature type="binding site" evidence="6">
    <location>
        <position position="184"/>
    </location>
    <ligand>
        <name>substrate</name>
    </ligand>
</feature>
<evidence type="ECO:0000256" key="3">
    <source>
        <dbReference type="ARBA" id="ARBA00022857"/>
    </source>
</evidence>
<keyword evidence="3 6" id="KW-0521">NADP</keyword>
<dbReference type="Pfam" id="PF00479">
    <property type="entry name" value="G6PD_N"/>
    <property type="match status" value="1"/>
</dbReference>
<feature type="binding site" evidence="6">
    <location>
        <position position="218"/>
    </location>
    <ligand>
        <name>substrate</name>
    </ligand>
</feature>
<keyword evidence="5 6" id="KW-0119">Carbohydrate metabolism</keyword>
<keyword evidence="10" id="KW-1185">Reference proteome</keyword>
<feature type="domain" description="Glucose-6-phosphate dehydrogenase NAD-binding" evidence="7">
    <location>
        <begin position="7"/>
        <end position="188"/>
    </location>
</feature>
<dbReference type="EC" id="1.1.1.49" evidence="6"/>
<organism evidence="9 10">
    <name type="scientific">Paenibacillus auburnensis</name>
    <dbReference type="NCBI Taxonomy" id="2905649"/>
    <lineage>
        <taxon>Bacteria</taxon>
        <taxon>Bacillati</taxon>
        <taxon>Bacillota</taxon>
        <taxon>Bacilli</taxon>
        <taxon>Bacillales</taxon>
        <taxon>Paenibacillaceae</taxon>
        <taxon>Paenibacillus</taxon>
    </lineage>
</organism>
<dbReference type="HAMAP" id="MF_00966">
    <property type="entry name" value="G6PD"/>
    <property type="match status" value="1"/>
</dbReference>
<feature type="binding site" evidence="6">
    <location>
        <begin position="10"/>
        <end position="17"/>
    </location>
    <ligand>
        <name>NADP(+)</name>
        <dbReference type="ChEBI" id="CHEBI:58349"/>
    </ligand>
</feature>
<dbReference type="InterPro" id="IPR022675">
    <property type="entry name" value="G6P_DH_C"/>
</dbReference>
<sequence>MEATTFVLFGATGDLARRKIYPALYNLFLDHKLNHSFSVIGLGRREVADEAFQAMVERSIRDFSRREVKDSASVRSFLKSFRYNVLDVGHTEDYKKLLQRVEQQEKRAGGSPNRMFYLSVGPEFFETIAFNIKQSGLGNAKGWKRLVIEKPFGHDLLSAQELNQKLSEAFTEEEIYRIDHYLGKPMVQELDVFQQSNPVLHALWNNRYISNVQITAAETVGVEERAGYYDHVGALRDMFQNHMLQLLMMLAIRLPKDSSPDEVRFKKKEVMEALESLDEGDVQFNVVRGQYTAGTIQGKPVQGYLSEPGIPAGSTNDTFIAARLQIDDPFWKDVPFYIRTGKRMKEKSTRIVIEFKEPLKQSSSAGENDIPNLLVFEISPNEGLTLQLKARDPQHKGKFKAMHIDFHTSSIEVPEAYENLIHDALHGDPSFFAHWNEVELSWKWVQPILNAFDKNTVPLHTYAAGSFGPAESDQLLAKKGHHWWLDTAEAANGVEEEENDVSLPDASNF</sequence>
<feature type="binding site" evidence="6">
    <location>
        <position position="237"/>
    </location>
    <ligand>
        <name>substrate</name>
    </ligand>
</feature>
<comment type="function">
    <text evidence="6">Catalyzes the oxidation of glucose 6-phosphate to 6-phosphogluconolactone.</text>
</comment>
<dbReference type="PANTHER" id="PTHR23429">
    <property type="entry name" value="GLUCOSE-6-PHOSPHATE 1-DEHYDROGENASE G6PD"/>
    <property type="match status" value="1"/>
</dbReference>
<comment type="caution">
    <text evidence="9">The sequence shown here is derived from an EMBL/GenBank/DDBJ whole genome shotgun (WGS) entry which is preliminary data.</text>
</comment>
<reference evidence="9" key="1">
    <citation type="submission" date="2022-01" db="EMBL/GenBank/DDBJ databases">
        <authorList>
            <person name="Criscuolo A."/>
        </authorList>
    </citation>
    <scope>NUCLEOTIDE SEQUENCE</scope>
    <source>
        <strain evidence="9">CIP111892</strain>
    </source>
</reference>
<dbReference type="PIRSF" id="PIRSF000110">
    <property type="entry name" value="G6PD"/>
    <property type="match status" value="1"/>
</dbReference>
<evidence type="ECO:0000256" key="2">
    <source>
        <dbReference type="ARBA" id="ARBA00022526"/>
    </source>
</evidence>
<feature type="binding site" evidence="6">
    <location>
        <position position="347"/>
    </location>
    <ligand>
        <name>substrate</name>
    </ligand>
</feature>
<evidence type="ECO:0000259" key="8">
    <source>
        <dbReference type="Pfam" id="PF02781"/>
    </source>
</evidence>
<evidence type="ECO:0000256" key="4">
    <source>
        <dbReference type="ARBA" id="ARBA00023002"/>
    </source>
</evidence>
<dbReference type="Gene3D" id="3.40.50.720">
    <property type="entry name" value="NAD(P)-binding Rossmann-like Domain"/>
    <property type="match status" value="1"/>
</dbReference>
<feature type="binding site" evidence="6">
    <location>
        <begin position="87"/>
        <end position="88"/>
    </location>
    <ligand>
        <name>NADP(+)</name>
        <dbReference type="ChEBI" id="CHEBI:58349"/>
    </ligand>
</feature>
<dbReference type="SUPFAM" id="SSF51735">
    <property type="entry name" value="NAD(P)-binding Rossmann-fold domains"/>
    <property type="match status" value="1"/>
</dbReference>
<dbReference type="Pfam" id="PF02781">
    <property type="entry name" value="G6PD_C"/>
    <property type="match status" value="1"/>
</dbReference>
<gene>
    <name evidence="9" type="primary">zwf_1</name>
    <name evidence="6" type="synonym">zwf</name>
    <name evidence="9" type="ORF">PAECIP111892_00790</name>
</gene>
<comment type="pathway">
    <text evidence="1 6">Carbohydrate degradation; pentose phosphate pathway; D-ribulose 5-phosphate from D-glucose 6-phosphate (oxidative stage): step 1/3.</text>
</comment>
<dbReference type="PANTHER" id="PTHR23429:SF0">
    <property type="entry name" value="GLUCOSE-6-PHOSPHATE 1-DEHYDROGENASE"/>
    <property type="match status" value="1"/>
</dbReference>
<dbReference type="Gene3D" id="3.30.360.10">
    <property type="entry name" value="Dihydrodipicolinate Reductase, domain 2"/>
    <property type="match status" value="1"/>
</dbReference>
<dbReference type="Proteomes" id="UP000838324">
    <property type="component" value="Unassembled WGS sequence"/>
</dbReference>
<name>A0ABM9BQT9_9BACL</name>
<dbReference type="EMBL" id="CAKMMG010000001">
    <property type="protein sequence ID" value="CAH1191921.1"/>
    <property type="molecule type" value="Genomic_DNA"/>
</dbReference>
<feature type="binding site" evidence="6">
    <location>
        <position position="150"/>
    </location>
    <ligand>
        <name>NADP(+)</name>
        <dbReference type="ChEBI" id="CHEBI:58349"/>
    </ligand>
</feature>
<dbReference type="InterPro" id="IPR036291">
    <property type="entry name" value="NAD(P)-bd_dom_sf"/>
</dbReference>
<keyword evidence="4 6" id="KW-0560">Oxidoreductase</keyword>
<dbReference type="GO" id="GO:0004345">
    <property type="term" value="F:glucose-6-phosphate dehydrogenase activity"/>
    <property type="evidence" value="ECO:0007669"/>
    <property type="project" value="UniProtKB-EC"/>
</dbReference>
<feature type="binding site" evidence="6">
    <location>
        <position position="342"/>
    </location>
    <ligand>
        <name>substrate</name>
    </ligand>
</feature>
<comment type="catalytic activity">
    <reaction evidence="6">
        <text>D-glucose 6-phosphate + NADP(+) = 6-phospho-D-glucono-1,5-lactone + NADPH + H(+)</text>
        <dbReference type="Rhea" id="RHEA:15841"/>
        <dbReference type="ChEBI" id="CHEBI:15378"/>
        <dbReference type="ChEBI" id="CHEBI:57783"/>
        <dbReference type="ChEBI" id="CHEBI:57955"/>
        <dbReference type="ChEBI" id="CHEBI:58349"/>
        <dbReference type="ChEBI" id="CHEBI:61548"/>
        <dbReference type="EC" id="1.1.1.49"/>
    </reaction>
</comment>
<feature type="domain" description="Glucose-6-phosphate dehydrogenase C-terminal" evidence="8">
    <location>
        <begin position="192"/>
        <end position="484"/>
    </location>
</feature>
<dbReference type="NCBIfam" id="TIGR00871">
    <property type="entry name" value="zwf"/>
    <property type="match status" value="1"/>
</dbReference>
<dbReference type="InterPro" id="IPR001282">
    <property type="entry name" value="G6P_DH"/>
</dbReference>
<evidence type="ECO:0000256" key="6">
    <source>
        <dbReference type="HAMAP-Rule" id="MF_00966"/>
    </source>
</evidence>
<evidence type="ECO:0000313" key="10">
    <source>
        <dbReference type="Proteomes" id="UP000838324"/>
    </source>
</evidence>
<evidence type="ECO:0000256" key="1">
    <source>
        <dbReference type="ARBA" id="ARBA00004937"/>
    </source>
</evidence>